<dbReference type="InterPro" id="IPR027409">
    <property type="entry name" value="GroEL-like_apical_dom_sf"/>
</dbReference>
<keyword evidence="4" id="KW-1185">Reference proteome</keyword>
<gene>
    <name evidence="3" type="ORF">A4U43_C04F9620</name>
</gene>
<keyword evidence="2" id="KW-0143">Chaperone</keyword>
<dbReference type="EMBL" id="CM007384">
    <property type="protein sequence ID" value="ONK71533.1"/>
    <property type="molecule type" value="Genomic_DNA"/>
</dbReference>
<organism evidence="3 4">
    <name type="scientific">Asparagus officinalis</name>
    <name type="common">Garden asparagus</name>
    <dbReference type="NCBI Taxonomy" id="4686"/>
    <lineage>
        <taxon>Eukaryota</taxon>
        <taxon>Viridiplantae</taxon>
        <taxon>Streptophyta</taxon>
        <taxon>Embryophyta</taxon>
        <taxon>Tracheophyta</taxon>
        <taxon>Spermatophyta</taxon>
        <taxon>Magnoliopsida</taxon>
        <taxon>Liliopsida</taxon>
        <taxon>Asparagales</taxon>
        <taxon>Asparagaceae</taxon>
        <taxon>Asparagoideae</taxon>
        <taxon>Asparagus</taxon>
    </lineage>
</organism>
<name>A0A5P1F1D9_ASPOF</name>
<dbReference type="AlphaFoldDB" id="A0A5P1F1D9"/>
<dbReference type="SUPFAM" id="SSF52029">
    <property type="entry name" value="GroEL apical domain-like"/>
    <property type="match status" value="1"/>
</dbReference>
<protein>
    <submittedName>
        <fullName evidence="3">Uncharacterized protein</fullName>
    </submittedName>
</protein>
<sequence>MVVKATSKGPYFVTDSEKIPVEHENGKLIFSSNFLFSCLLVDKKITNARDMINVLDDATRGGYLILTIAEDIEREALATFVLNKLRGPCRIAALKVGVQTVIELKERKLRVEDALSAAKVEADIVERALGYQLKLIAKDAAGVDGSVVTDRVLSNYSPKYGYNAALERYLPGTWTFGSNMTHCAGT</sequence>
<dbReference type="InterPro" id="IPR001844">
    <property type="entry name" value="Cpn60/GroEL"/>
</dbReference>
<proteinExistence type="inferred from homology"/>
<evidence type="ECO:0000313" key="3">
    <source>
        <dbReference type="EMBL" id="ONK71533.1"/>
    </source>
</evidence>
<evidence type="ECO:0000256" key="1">
    <source>
        <dbReference type="ARBA" id="ARBA00006607"/>
    </source>
</evidence>
<dbReference type="GO" id="GO:0140662">
    <property type="term" value="F:ATP-dependent protein folding chaperone"/>
    <property type="evidence" value="ECO:0007669"/>
    <property type="project" value="InterPro"/>
</dbReference>
<dbReference type="PANTHER" id="PTHR45633">
    <property type="entry name" value="60 KDA HEAT SHOCK PROTEIN, MITOCHONDRIAL"/>
    <property type="match status" value="1"/>
</dbReference>
<evidence type="ECO:0000313" key="4">
    <source>
        <dbReference type="Proteomes" id="UP000243459"/>
    </source>
</evidence>
<dbReference type="Proteomes" id="UP000243459">
    <property type="component" value="Chromosome 4"/>
</dbReference>
<evidence type="ECO:0000256" key="2">
    <source>
        <dbReference type="ARBA" id="ARBA00023186"/>
    </source>
</evidence>
<dbReference type="Gramene" id="ONK71533">
    <property type="protein sequence ID" value="ONK71533"/>
    <property type="gene ID" value="A4U43_C04F9620"/>
</dbReference>
<dbReference type="Gene3D" id="3.50.7.10">
    <property type="entry name" value="GroEL"/>
    <property type="match status" value="1"/>
</dbReference>
<accession>A0A5P1F1D9</accession>
<comment type="similarity">
    <text evidence="1">Belongs to the chaperonin (HSP60) family.</text>
</comment>
<dbReference type="GO" id="GO:0042026">
    <property type="term" value="P:protein refolding"/>
    <property type="evidence" value="ECO:0007669"/>
    <property type="project" value="InterPro"/>
</dbReference>
<reference evidence="4" key="1">
    <citation type="journal article" date="2017" name="Nat. Commun.">
        <title>The asparagus genome sheds light on the origin and evolution of a young Y chromosome.</title>
        <authorList>
            <person name="Harkess A."/>
            <person name="Zhou J."/>
            <person name="Xu C."/>
            <person name="Bowers J.E."/>
            <person name="Van der Hulst R."/>
            <person name="Ayyampalayam S."/>
            <person name="Mercati F."/>
            <person name="Riccardi P."/>
            <person name="McKain M.R."/>
            <person name="Kakrana A."/>
            <person name="Tang H."/>
            <person name="Ray J."/>
            <person name="Groenendijk J."/>
            <person name="Arikit S."/>
            <person name="Mathioni S.M."/>
            <person name="Nakano M."/>
            <person name="Shan H."/>
            <person name="Telgmann-Rauber A."/>
            <person name="Kanno A."/>
            <person name="Yue Z."/>
            <person name="Chen H."/>
            <person name="Li W."/>
            <person name="Chen Y."/>
            <person name="Xu X."/>
            <person name="Zhang Y."/>
            <person name="Luo S."/>
            <person name="Chen H."/>
            <person name="Gao J."/>
            <person name="Mao Z."/>
            <person name="Pires J.C."/>
            <person name="Luo M."/>
            <person name="Kudrna D."/>
            <person name="Wing R.A."/>
            <person name="Meyers B.C."/>
            <person name="Yi K."/>
            <person name="Kong H."/>
            <person name="Lavrijsen P."/>
            <person name="Sunseri F."/>
            <person name="Falavigna A."/>
            <person name="Ye Y."/>
            <person name="Leebens-Mack J.H."/>
            <person name="Chen G."/>
        </authorList>
    </citation>
    <scope>NUCLEOTIDE SEQUENCE [LARGE SCALE GENOMIC DNA]</scope>
    <source>
        <strain evidence="4">cv. DH0086</strain>
    </source>
</reference>